<proteinExistence type="predicted"/>
<dbReference type="GeneID" id="39981469"/>
<evidence type="ECO:0000313" key="2">
    <source>
        <dbReference type="Proteomes" id="UP000192257"/>
    </source>
</evidence>
<dbReference type="VEuPathDB" id="TriTrypDB:TM35_000023710"/>
<evidence type="ECO:0000313" key="1">
    <source>
        <dbReference type="EMBL" id="ORC93045.1"/>
    </source>
</evidence>
<keyword evidence="2" id="KW-1185">Reference proteome</keyword>
<dbReference type="Proteomes" id="UP000192257">
    <property type="component" value="Unassembled WGS sequence"/>
</dbReference>
<dbReference type="AlphaFoldDB" id="A0A1X0P878"/>
<comment type="caution">
    <text evidence="1">The sequence shown here is derived from an EMBL/GenBank/DDBJ whole genome shotgun (WGS) entry which is preliminary data.</text>
</comment>
<dbReference type="EMBL" id="NBCO01000002">
    <property type="protein sequence ID" value="ORC93045.1"/>
    <property type="molecule type" value="Genomic_DNA"/>
</dbReference>
<accession>A0A1X0P878</accession>
<sequence>MNLICKLENGIQLISVDPLSLEFTGSKSLQMRNPDSDKTVALTVERIGCGKYIIRVAAILVNALPFPVQVCDESNTLVLGQTNGVGLLPGERLPVIFPVIQQLLPRPDTTA</sequence>
<organism evidence="1 2">
    <name type="scientific">Trypanosoma theileri</name>
    <dbReference type="NCBI Taxonomy" id="67003"/>
    <lineage>
        <taxon>Eukaryota</taxon>
        <taxon>Discoba</taxon>
        <taxon>Euglenozoa</taxon>
        <taxon>Kinetoplastea</taxon>
        <taxon>Metakinetoplastina</taxon>
        <taxon>Trypanosomatida</taxon>
        <taxon>Trypanosomatidae</taxon>
        <taxon>Trypanosoma</taxon>
    </lineage>
</organism>
<reference evidence="1 2" key="1">
    <citation type="submission" date="2017-03" db="EMBL/GenBank/DDBJ databases">
        <title>An alternative strategy for trypanosome survival in the mammalian bloodstream revealed through genome and transcriptome analysis of the ubiquitous bovine parasite Trypanosoma (Megatrypanum) theileri.</title>
        <authorList>
            <person name="Kelly S."/>
            <person name="Ivens A."/>
            <person name="Mott A."/>
            <person name="O'Neill E."/>
            <person name="Emms D."/>
            <person name="Macleod O."/>
            <person name="Voorheis P."/>
            <person name="Matthews J."/>
            <person name="Matthews K."/>
            <person name="Carrington M."/>
        </authorList>
    </citation>
    <scope>NUCLEOTIDE SEQUENCE [LARGE SCALE GENOMIC DNA]</scope>
    <source>
        <strain evidence="1">Edinburgh</strain>
    </source>
</reference>
<protein>
    <submittedName>
        <fullName evidence="1">Vacuolar protein sorting-associated protein 13 family protein</fullName>
    </submittedName>
</protein>
<feature type="non-terminal residue" evidence="1">
    <location>
        <position position="111"/>
    </location>
</feature>
<gene>
    <name evidence="1" type="ORF">TM35_000023710</name>
</gene>
<name>A0A1X0P878_9TRYP</name>
<dbReference type="RefSeq" id="XP_028887111.1">
    <property type="nucleotide sequence ID" value="XM_029021689.1"/>
</dbReference>